<dbReference type="Pfam" id="PF01022">
    <property type="entry name" value="HTH_5"/>
    <property type="match status" value="1"/>
</dbReference>
<evidence type="ECO:0000256" key="1">
    <source>
        <dbReference type="ARBA" id="ARBA00023125"/>
    </source>
</evidence>
<dbReference type="EMBL" id="FOOY01000038">
    <property type="protein sequence ID" value="SFG98453.1"/>
    <property type="molecule type" value="Genomic_DNA"/>
</dbReference>
<keyword evidence="1" id="KW-0238">DNA-binding</keyword>
<evidence type="ECO:0000256" key="2">
    <source>
        <dbReference type="SAM" id="Coils"/>
    </source>
</evidence>
<keyword evidence="2" id="KW-0175">Coiled coil</keyword>
<dbReference type="Gene3D" id="1.10.10.10">
    <property type="entry name" value="Winged helix-like DNA-binding domain superfamily/Winged helix DNA-binding domain"/>
    <property type="match status" value="1"/>
</dbReference>
<dbReference type="Proteomes" id="UP000198752">
    <property type="component" value="Unassembled WGS sequence"/>
</dbReference>
<organism evidence="4 5">
    <name type="scientific">Sporolactobacillus nakayamae</name>
    <dbReference type="NCBI Taxonomy" id="269670"/>
    <lineage>
        <taxon>Bacteria</taxon>
        <taxon>Bacillati</taxon>
        <taxon>Bacillota</taxon>
        <taxon>Bacilli</taxon>
        <taxon>Bacillales</taxon>
        <taxon>Sporolactobacillaceae</taxon>
        <taxon>Sporolactobacillus</taxon>
    </lineage>
</organism>
<gene>
    <name evidence="4" type="ORF">SAMN02982927_03484</name>
</gene>
<dbReference type="CDD" id="cd00090">
    <property type="entry name" value="HTH_ARSR"/>
    <property type="match status" value="1"/>
</dbReference>
<feature type="domain" description="HTH arsR-type" evidence="3">
    <location>
        <begin position="11"/>
        <end position="99"/>
    </location>
</feature>
<dbReference type="InterPro" id="IPR036390">
    <property type="entry name" value="WH_DNA-bd_sf"/>
</dbReference>
<dbReference type="AlphaFoldDB" id="A0A1I2WAP6"/>
<dbReference type="STRING" id="269670.SAMN02982927_03484"/>
<dbReference type="InterPro" id="IPR001845">
    <property type="entry name" value="HTH_ArsR_DNA-bd_dom"/>
</dbReference>
<evidence type="ECO:0000313" key="4">
    <source>
        <dbReference type="EMBL" id="SFG98453.1"/>
    </source>
</evidence>
<proteinExistence type="predicted"/>
<keyword evidence="5" id="KW-1185">Reference proteome</keyword>
<dbReference type="PANTHER" id="PTHR38600">
    <property type="entry name" value="TRANSCRIPTIONAL REGULATORY PROTEIN"/>
    <property type="match status" value="1"/>
</dbReference>
<reference evidence="5" key="1">
    <citation type="submission" date="2016-10" db="EMBL/GenBank/DDBJ databases">
        <authorList>
            <person name="Varghese N."/>
            <person name="Submissions S."/>
        </authorList>
    </citation>
    <scope>NUCLEOTIDE SEQUENCE [LARGE SCALE GENOMIC DNA]</scope>
    <source>
        <strain evidence="5">ATCC 700379</strain>
    </source>
</reference>
<evidence type="ECO:0000259" key="3">
    <source>
        <dbReference type="SMART" id="SM00418"/>
    </source>
</evidence>
<protein>
    <submittedName>
        <fullName evidence="4">Helix-turn-helix domain-containing protein</fullName>
    </submittedName>
</protein>
<dbReference type="GO" id="GO:0003700">
    <property type="term" value="F:DNA-binding transcription factor activity"/>
    <property type="evidence" value="ECO:0007669"/>
    <property type="project" value="InterPro"/>
</dbReference>
<dbReference type="GO" id="GO:0003677">
    <property type="term" value="F:DNA binding"/>
    <property type="evidence" value="ECO:0007669"/>
    <property type="project" value="UniProtKB-KW"/>
</dbReference>
<dbReference type="RefSeq" id="WP_093674793.1">
    <property type="nucleotide sequence ID" value="NZ_FOOY01000038.1"/>
</dbReference>
<dbReference type="OrthoDB" id="1691727at2"/>
<dbReference type="SMART" id="SM00418">
    <property type="entry name" value="HTH_ARSR"/>
    <property type="match status" value="1"/>
</dbReference>
<dbReference type="InterPro" id="IPR036388">
    <property type="entry name" value="WH-like_DNA-bd_sf"/>
</dbReference>
<accession>A0A1I2WAP6</accession>
<dbReference type="InterPro" id="IPR011991">
    <property type="entry name" value="ArsR-like_HTH"/>
</dbReference>
<dbReference type="SUPFAM" id="SSF46785">
    <property type="entry name" value="Winged helix' DNA-binding domain"/>
    <property type="match status" value="1"/>
</dbReference>
<feature type="coiled-coil region" evidence="2">
    <location>
        <begin position="107"/>
        <end position="165"/>
    </location>
</feature>
<name>A0A1I2WAP6_9BACL</name>
<evidence type="ECO:0000313" key="5">
    <source>
        <dbReference type="Proteomes" id="UP000198752"/>
    </source>
</evidence>
<dbReference type="PANTHER" id="PTHR38600:SF2">
    <property type="entry name" value="SLL0088 PROTEIN"/>
    <property type="match status" value="1"/>
</dbReference>
<sequence length="190" mass="21937">MEKIYYIKDLEQLRVFSEPFRIKILWSFCGKEKTGKMLADEFQMSPSKVRYHLTELERVGLVKVVRTELKNGIQQKFYLPVAAGFSLQKVASLINGEDASKLDNIMKQNALDALDEMREKLTEASAVQPELIQVSVSLALTNEEKKELATKIIDLHEQMEKLRQRTPTDAMKNYYVSMTMFHTDPESELD</sequence>